<comment type="similarity">
    <text evidence="1">Belongs to the cytochrome P450 family.</text>
</comment>
<comment type="caution">
    <text evidence="7">The sequence shown here is derived from an EMBL/GenBank/DDBJ whole genome shotgun (WGS) entry which is preliminary data.</text>
</comment>
<dbReference type="SUPFAM" id="SSF48264">
    <property type="entry name" value="Cytochrome P450"/>
    <property type="match status" value="1"/>
</dbReference>
<dbReference type="InterPro" id="IPR036396">
    <property type="entry name" value="Cyt_P450_sf"/>
</dbReference>
<evidence type="ECO:0000256" key="3">
    <source>
        <dbReference type="ARBA" id="ARBA00022723"/>
    </source>
</evidence>
<dbReference type="CDD" id="cd11053">
    <property type="entry name" value="CYP110-like"/>
    <property type="match status" value="1"/>
</dbReference>
<keyword evidence="6" id="KW-0503">Monooxygenase</keyword>
<dbReference type="RefSeq" id="WP_190407287.1">
    <property type="nucleotide sequence ID" value="NZ_JACJRF010000016.1"/>
</dbReference>
<evidence type="ECO:0000313" key="7">
    <source>
        <dbReference type="EMBL" id="MBD2344835.1"/>
    </source>
</evidence>
<dbReference type="PANTHER" id="PTHR24291:SF50">
    <property type="entry name" value="BIFUNCTIONAL ALBAFLAVENONE MONOOXYGENASE_TERPENE SYNTHASE"/>
    <property type="match status" value="1"/>
</dbReference>
<organism evidence="7 8">
    <name type="scientific">Anabaena subtropica FACHB-260</name>
    <dbReference type="NCBI Taxonomy" id="2692884"/>
    <lineage>
        <taxon>Bacteria</taxon>
        <taxon>Bacillati</taxon>
        <taxon>Cyanobacteriota</taxon>
        <taxon>Cyanophyceae</taxon>
        <taxon>Nostocales</taxon>
        <taxon>Nostocaceae</taxon>
        <taxon>Anabaena</taxon>
    </lineage>
</organism>
<dbReference type="PANTHER" id="PTHR24291">
    <property type="entry name" value="CYTOCHROME P450 FAMILY 4"/>
    <property type="match status" value="1"/>
</dbReference>
<dbReference type="InterPro" id="IPR001128">
    <property type="entry name" value="Cyt_P450"/>
</dbReference>
<sequence length="455" mass="51995">MKLPNSPEMPKFMQLLQWIYNPLQLMEASAKAHGDCFTLWLTNKQPMVFLSNPQAIQQLFTTPLEQLDARASAQLLQPLLGENSLLLLSGETHQRQRKLLTPPFHGDRMRVYGDIITNITKEVISNWKIGEPFSVRDSMQEIALRIILQAVFGLHDGERYTQLQKRLCGILDLTGSSLRSTLSFFPSLQIDLGRWSPWGNFLRQREEIDQLLYAEIQDRRDHPDLSRTDILSLMMAARDENGESMTEVELRDELMTLLVAGHETTASALTWALYWIHKLPQVREKLLTELDNFGDNGDLNEVTRLPYLTAVCQETLRIYPIGMVTIPRIVKTPLEIGGHQFAPGTSLIGCIYLMHRRPDLYPQPEKFNPERFLEKQYSLYEYLPFGGSNRRCVGMAFALYEMKLVLATVLSNLDLGLVDNYQVKPIRRGVTLAPSGGKWLIATARHQKTKNSVEV</sequence>
<dbReference type="InterPro" id="IPR002401">
    <property type="entry name" value="Cyt_P450_E_grp-I"/>
</dbReference>
<keyword evidence="2" id="KW-0349">Heme</keyword>
<keyword evidence="8" id="KW-1185">Reference proteome</keyword>
<evidence type="ECO:0000313" key="8">
    <source>
        <dbReference type="Proteomes" id="UP000607281"/>
    </source>
</evidence>
<accession>A0ABR8CSS7</accession>
<dbReference type="PRINTS" id="PR00385">
    <property type="entry name" value="P450"/>
</dbReference>
<protein>
    <submittedName>
        <fullName evidence="7">Cytochrome P450</fullName>
    </submittedName>
</protein>
<proteinExistence type="inferred from homology"/>
<gene>
    <name evidence="7" type="ORF">H6G18_11840</name>
</gene>
<dbReference type="Gene3D" id="1.10.630.10">
    <property type="entry name" value="Cytochrome P450"/>
    <property type="match status" value="1"/>
</dbReference>
<reference evidence="7 8" key="1">
    <citation type="journal article" date="2020" name="ISME J.">
        <title>Comparative genomics reveals insights into cyanobacterial evolution and habitat adaptation.</title>
        <authorList>
            <person name="Chen M.Y."/>
            <person name="Teng W.K."/>
            <person name="Zhao L."/>
            <person name="Hu C.X."/>
            <person name="Zhou Y.K."/>
            <person name="Han B.P."/>
            <person name="Song L.R."/>
            <person name="Shu W.S."/>
        </authorList>
    </citation>
    <scope>NUCLEOTIDE SEQUENCE [LARGE SCALE GENOMIC DNA]</scope>
    <source>
        <strain evidence="7 8">FACHB-260</strain>
    </source>
</reference>
<keyword evidence="5" id="KW-0408">Iron</keyword>
<keyword evidence="3" id="KW-0479">Metal-binding</keyword>
<dbReference type="Pfam" id="PF00067">
    <property type="entry name" value="p450"/>
    <property type="match status" value="1"/>
</dbReference>
<evidence type="ECO:0000256" key="5">
    <source>
        <dbReference type="ARBA" id="ARBA00023004"/>
    </source>
</evidence>
<evidence type="ECO:0000256" key="2">
    <source>
        <dbReference type="ARBA" id="ARBA00022617"/>
    </source>
</evidence>
<evidence type="ECO:0000256" key="1">
    <source>
        <dbReference type="ARBA" id="ARBA00010617"/>
    </source>
</evidence>
<evidence type="ECO:0000256" key="6">
    <source>
        <dbReference type="ARBA" id="ARBA00023033"/>
    </source>
</evidence>
<dbReference type="InterPro" id="IPR050196">
    <property type="entry name" value="Cytochrome_P450_Monoox"/>
</dbReference>
<dbReference type="Proteomes" id="UP000607281">
    <property type="component" value="Unassembled WGS sequence"/>
</dbReference>
<name>A0ABR8CSS7_9NOST</name>
<dbReference type="PRINTS" id="PR00463">
    <property type="entry name" value="EP450I"/>
</dbReference>
<evidence type="ECO:0000256" key="4">
    <source>
        <dbReference type="ARBA" id="ARBA00023002"/>
    </source>
</evidence>
<keyword evidence="4" id="KW-0560">Oxidoreductase</keyword>
<dbReference type="EMBL" id="JACJRF010000016">
    <property type="protein sequence ID" value="MBD2344835.1"/>
    <property type="molecule type" value="Genomic_DNA"/>
</dbReference>